<comment type="subunit">
    <text evidence="3">The complex is composed of two ATP-binding proteins (NodI) and two transmembrane proteins (NodJ).</text>
</comment>
<dbReference type="OrthoDB" id="9778589at2"/>
<dbReference type="PROSITE" id="PS51012">
    <property type="entry name" value="ABC_TM2"/>
    <property type="match status" value="1"/>
</dbReference>
<evidence type="ECO:0000256" key="8">
    <source>
        <dbReference type="ARBA" id="ARBA00022692"/>
    </source>
</evidence>
<evidence type="ECO:0000256" key="11">
    <source>
        <dbReference type="ARBA" id="ARBA00025119"/>
    </source>
</evidence>
<evidence type="ECO:0000256" key="9">
    <source>
        <dbReference type="ARBA" id="ARBA00022989"/>
    </source>
</evidence>
<evidence type="ECO:0000256" key="4">
    <source>
        <dbReference type="ARBA" id="ARBA00022448"/>
    </source>
</evidence>
<dbReference type="InterPro" id="IPR005981">
    <property type="entry name" value="ABC_transptNodJ"/>
</dbReference>
<evidence type="ECO:0000256" key="12">
    <source>
        <dbReference type="RuleBase" id="RU361157"/>
    </source>
</evidence>
<keyword evidence="10 12" id="KW-0472">Membrane</keyword>
<feature type="transmembrane region" description="Helical" evidence="12">
    <location>
        <begin position="125"/>
        <end position="147"/>
    </location>
</feature>
<proteinExistence type="inferred from homology"/>
<dbReference type="InterPro" id="IPR047817">
    <property type="entry name" value="ABC2_TM_bact-type"/>
</dbReference>
<keyword evidence="9 12" id="KW-1133">Transmembrane helix</keyword>
<evidence type="ECO:0000313" key="14">
    <source>
        <dbReference type="EMBL" id="OOZ37910.1"/>
    </source>
</evidence>
<keyword evidence="7" id="KW-0997">Cell inner membrane</keyword>
<evidence type="ECO:0000313" key="15">
    <source>
        <dbReference type="Proteomes" id="UP000190896"/>
    </source>
</evidence>
<dbReference type="PANTHER" id="PTHR43229:SF2">
    <property type="entry name" value="NODULATION PROTEIN J"/>
    <property type="match status" value="1"/>
</dbReference>
<dbReference type="GO" id="GO:0043190">
    <property type="term" value="C:ATP-binding cassette (ABC) transporter complex"/>
    <property type="evidence" value="ECO:0007669"/>
    <property type="project" value="InterPro"/>
</dbReference>
<accession>A0A1T2KYR9</accession>
<keyword evidence="15" id="KW-1185">Reference proteome</keyword>
<dbReference type="AlphaFoldDB" id="A0A1T2KYR9"/>
<reference evidence="14 15" key="1">
    <citation type="submission" date="2016-11" db="EMBL/GenBank/DDBJ databases">
        <title>Mixed transmission modes and dynamic genome evolution in an obligate animal-bacterial symbiosis.</title>
        <authorList>
            <person name="Russell S.L."/>
            <person name="Corbett-Detig R.B."/>
            <person name="Cavanaugh C.M."/>
        </authorList>
    </citation>
    <scope>NUCLEOTIDE SEQUENCE [LARGE SCALE GENOMIC DNA]</scope>
    <source>
        <strain evidence="14">Se-Cadez</strain>
    </source>
</reference>
<dbReference type="EMBL" id="MPRJ01000001">
    <property type="protein sequence ID" value="OOZ37910.1"/>
    <property type="molecule type" value="Genomic_DNA"/>
</dbReference>
<evidence type="ECO:0000256" key="1">
    <source>
        <dbReference type="ARBA" id="ARBA00004429"/>
    </source>
</evidence>
<keyword evidence="4 12" id="KW-0813">Transport</keyword>
<dbReference type="PIRSF" id="PIRSF006648">
    <property type="entry name" value="DrrB"/>
    <property type="match status" value="1"/>
</dbReference>
<evidence type="ECO:0000256" key="2">
    <source>
        <dbReference type="ARBA" id="ARBA00008394"/>
    </source>
</evidence>
<evidence type="ECO:0000259" key="13">
    <source>
        <dbReference type="PROSITE" id="PS51012"/>
    </source>
</evidence>
<feature type="transmembrane region" description="Helical" evidence="12">
    <location>
        <begin position="102"/>
        <end position="119"/>
    </location>
</feature>
<comment type="function">
    <text evidence="11">Part of the ABC transporter complex NodIJ involved in the export of the nodulation factors (Nod factors), the bacterial signal molecules that induce symbiosis and subsequent nodulation induction. Nod factors are LCO (lipo-chitin oligosaccharide), a modified beta-1,4-linked N-acetylglucosamine oligosaccharide. This subunit encodes the transporter.</text>
</comment>
<keyword evidence="6 12" id="KW-1003">Cell membrane</keyword>
<dbReference type="PANTHER" id="PTHR43229">
    <property type="entry name" value="NODULATION PROTEIN J"/>
    <property type="match status" value="1"/>
</dbReference>
<evidence type="ECO:0000256" key="6">
    <source>
        <dbReference type="ARBA" id="ARBA00022475"/>
    </source>
</evidence>
<dbReference type="Pfam" id="PF01061">
    <property type="entry name" value="ABC2_membrane"/>
    <property type="match status" value="1"/>
</dbReference>
<keyword evidence="5" id="KW-0536">Nodulation</keyword>
<gene>
    <name evidence="14" type="ORF">BOW51_00415</name>
</gene>
<feature type="transmembrane region" description="Helical" evidence="12">
    <location>
        <begin position="211"/>
        <end position="232"/>
    </location>
</feature>
<dbReference type="NCBIfam" id="TIGR01291">
    <property type="entry name" value="nodJ"/>
    <property type="match status" value="1"/>
</dbReference>
<dbReference type="InterPro" id="IPR013525">
    <property type="entry name" value="ABC2_TM"/>
</dbReference>
<comment type="similarity">
    <text evidence="2">Belongs to the ABC-2 integral membrane protein family. Lipooligosaccharide exporter (TC 3.A.1.102) subfamily.</text>
</comment>
<evidence type="ECO:0000256" key="5">
    <source>
        <dbReference type="ARBA" id="ARBA00022458"/>
    </source>
</evidence>
<feature type="transmembrane region" description="Helical" evidence="12">
    <location>
        <begin position="154"/>
        <end position="175"/>
    </location>
</feature>
<organism evidence="14 15">
    <name type="scientific">Solemya velesiana gill symbiont</name>
    <dbReference type="NCBI Taxonomy" id="1918948"/>
    <lineage>
        <taxon>Bacteria</taxon>
        <taxon>Pseudomonadati</taxon>
        <taxon>Pseudomonadota</taxon>
        <taxon>Gammaproteobacteria</taxon>
        <taxon>sulfur-oxidizing symbionts</taxon>
    </lineage>
</organism>
<evidence type="ECO:0000256" key="3">
    <source>
        <dbReference type="ARBA" id="ARBA00011350"/>
    </source>
</evidence>
<keyword evidence="8 12" id="KW-0812">Transmembrane</keyword>
<dbReference type="PRINTS" id="PR00164">
    <property type="entry name" value="ABC2TRNSPORT"/>
</dbReference>
<dbReference type="Proteomes" id="UP000190896">
    <property type="component" value="Unassembled WGS sequence"/>
</dbReference>
<protein>
    <recommendedName>
        <fullName evidence="12">Transport permease protein</fullName>
    </recommendedName>
</protein>
<sequence length="238" mass="25696">MVWRKLIGPAVVMNFGEPTLYLLGLGFGLGHFVGEMSGMPYLAFLASGIIASSAMTTATFEGMYSVYTRMDPQRTYEALMATPLEVDDILAGEMLWCGTKSLFSGIAILLVATLLGVVPGWQALWVLPVVFLIGLCFAGMAMIMSAIASNYDFFNYYFVLAISPMFILCGVFYPIDSLPDVAQGFVQLLPLTHAVALTRPLVAGGELTQPLLHLGVLAAYGAVGFYISVALVRKRLLV</sequence>
<dbReference type="GO" id="GO:0015772">
    <property type="term" value="P:oligosaccharide transport"/>
    <property type="evidence" value="ECO:0007669"/>
    <property type="project" value="InterPro"/>
</dbReference>
<feature type="domain" description="ABC transmembrane type-2" evidence="13">
    <location>
        <begin position="9"/>
        <end position="235"/>
    </location>
</feature>
<name>A0A1T2KYR9_9GAMM</name>
<feature type="transmembrane region" description="Helical" evidence="12">
    <location>
        <begin position="39"/>
        <end position="60"/>
    </location>
</feature>
<dbReference type="InterPro" id="IPR051784">
    <property type="entry name" value="Nod_factor_ABC_transporter"/>
</dbReference>
<dbReference type="InterPro" id="IPR000412">
    <property type="entry name" value="ABC_2_transport"/>
</dbReference>
<comment type="subcellular location">
    <subcellularLocation>
        <location evidence="1 12">Cell inner membrane</location>
        <topology evidence="1 12">Multi-pass membrane protein</topology>
    </subcellularLocation>
</comment>
<feature type="transmembrane region" description="Helical" evidence="12">
    <location>
        <begin position="12"/>
        <end position="33"/>
    </location>
</feature>
<evidence type="ECO:0000256" key="10">
    <source>
        <dbReference type="ARBA" id="ARBA00023136"/>
    </source>
</evidence>
<dbReference type="GO" id="GO:0140359">
    <property type="term" value="F:ABC-type transporter activity"/>
    <property type="evidence" value="ECO:0007669"/>
    <property type="project" value="InterPro"/>
</dbReference>
<comment type="caution">
    <text evidence="14">The sequence shown here is derived from an EMBL/GenBank/DDBJ whole genome shotgun (WGS) entry which is preliminary data.</text>
</comment>
<evidence type="ECO:0000256" key="7">
    <source>
        <dbReference type="ARBA" id="ARBA00022519"/>
    </source>
</evidence>